<dbReference type="GO" id="GO:0016829">
    <property type="term" value="F:lyase activity"/>
    <property type="evidence" value="ECO:0007669"/>
    <property type="project" value="UniProtKB-KW"/>
</dbReference>
<keyword evidence="2" id="KW-0560">Oxidoreductase</keyword>
<gene>
    <name evidence="2" type="ORF">IQ19_04330</name>
</gene>
<dbReference type="GO" id="GO:0051213">
    <property type="term" value="F:dioxygenase activity"/>
    <property type="evidence" value="ECO:0007669"/>
    <property type="project" value="UniProtKB-KW"/>
</dbReference>
<evidence type="ECO:0000259" key="1">
    <source>
        <dbReference type="PROSITE" id="PS51819"/>
    </source>
</evidence>
<proteinExistence type="predicted"/>
<protein>
    <submittedName>
        <fullName evidence="2">Catechol 2,3-dioxygenase-like lactoylglutathione lyase family enzyme</fullName>
    </submittedName>
</protein>
<dbReference type="InterPro" id="IPR037523">
    <property type="entry name" value="VOC_core"/>
</dbReference>
<organism evidence="2 3">
    <name type="scientific">Cytobacillus oceanisediminis</name>
    <dbReference type="NCBI Taxonomy" id="665099"/>
    <lineage>
        <taxon>Bacteria</taxon>
        <taxon>Bacillati</taxon>
        <taxon>Bacillota</taxon>
        <taxon>Bacilli</taxon>
        <taxon>Bacillales</taxon>
        <taxon>Bacillaceae</taxon>
        <taxon>Cytobacillus</taxon>
    </lineage>
</organism>
<evidence type="ECO:0000313" key="2">
    <source>
        <dbReference type="EMBL" id="TWH81287.1"/>
    </source>
</evidence>
<dbReference type="InterPro" id="IPR029068">
    <property type="entry name" value="Glyas_Bleomycin-R_OHBP_Dase"/>
</dbReference>
<dbReference type="EMBL" id="VLKI01000017">
    <property type="protein sequence ID" value="TWH81287.1"/>
    <property type="molecule type" value="Genomic_DNA"/>
</dbReference>
<reference evidence="2 3" key="1">
    <citation type="journal article" date="2015" name="Stand. Genomic Sci.">
        <title>Genomic Encyclopedia of Bacterial and Archaeal Type Strains, Phase III: the genomes of soil and plant-associated and newly described type strains.</title>
        <authorList>
            <person name="Whitman W.B."/>
            <person name="Woyke T."/>
            <person name="Klenk H.P."/>
            <person name="Zhou Y."/>
            <person name="Lilburn T.G."/>
            <person name="Beck B.J."/>
            <person name="De Vos P."/>
            <person name="Vandamme P."/>
            <person name="Eisen J.A."/>
            <person name="Garrity G."/>
            <person name="Hugenholtz P."/>
            <person name="Kyrpides N.C."/>
        </authorList>
    </citation>
    <scope>NUCLEOTIDE SEQUENCE [LARGE SCALE GENOMIC DNA]</scope>
    <source>
        <strain evidence="2 3">CGMCC 1.10115</strain>
    </source>
</reference>
<dbReference type="Proteomes" id="UP000318667">
    <property type="component" value="Unassembled WGS sequence"/>
</dbReference>
<dbReference type="InterPro" id="IPR004360">
    <property type="entry name" value="Glyas_Fos-R_dOase_dom"/>
</dbReference>
<accession>A0A562JDQ8</accession>
<keyword evidence="2" id="KW-0223">Dioxygenase</keyword>
<dbReference type="AlphaFoldDB" id="A0A562JDQ8"/>
<dbReference type="SUPFAM" id="SSF54593">
    <property type="entry name" value="Glyoxalase/Bleomycin resistance protein/Dihydroxybiphenyl dioxygenase"/>
    <property type="match status" value="1"/>
</dbReference>
<evidence type="ECO:0000313" key="3">
    <source>
        <dbReference type="Proteomes" id="UP000318667"/>
    </source>
</evidence>
<dbReference type="RefSeq" id="WP_144544769.1">
    <property type="nucleotide sequence ID" value="NZ_CBCSDC010000018.1"/>
</dbReference>
<sequence length="144" mass="16429">MRKKLLRVGTVYIPVTNVCNSLKWYTEKLGAVESYKDKKGKMAIINMASQSFFLVESPEQESMNFMDTDGNKRFSLTFEVDGPAQLESLHKELLLQKVKAGEIEDRGHPGRNFVFSDPDGNLFDVWSELSPSFKEANMLEKEQT</sequence>
<feature type="domain" description="VOC" evidence="1">
    <location>
        <begin position="7"/>
        <end position="128"/>
    </location>
</feature>
<dbReference type="GeneID" id="65405438"/>
<keyword evidence="3" id="KW-1185">Reference proteome</keyword>
<dbReference type="Pfam" id="PF00903">
    <property type="entry name" value="Glyoxalase"/>
    <property type="match status" value="1"/>
</dbReference>
<comment type="caution">
    <text evidence="2">The sequence shown here is derived from an EMBL/GenBank/DDBJ whole genome shotgun (WGS) entry which is preliminary data.</text>
</comment>
<dbReference type="PROSITE" id="PS51819">
    <property type="entry name" value="VOC"/>
    <property type="match status" value="1"/>
</dbReference>
<keyword evidence="2" id="KW-0456">Lyase</keyword>
<dbReference type="Gene3D" id="3.10.180.10">
    <property type="entry name" value="2,3-Dihydroxybiphenyl 1,2-Dioxygenase, domain 1"/>
    <property type="match status" value="1"/>
</dbReference>
<name>A0A562JDQ8_9BACI</name>
<dbReference type="OrthoDB" id="291991at2"/>
<dbReference type="CDD" id="cd06587">
    <property type="entry name" value="VOC"/>
    <property type="match status" value="1"/>
</dbReference>